<keyword evidence="4" id="KW-1185">Reference proteome</keyword>
<dbReference type="Pfam" id="PF00561">
    <property type="entry name" value="Abhydrolase_1"/>
    <property type="match status" value="1"/>
</dbReference>
<gene>
    <name evidence="3" type="ORF">V1286_006605</name>
</gene>
<proteinExistence type="predicted"/>
<evidence type="ECO:0000313" key="4">
    <source>
        <dbReference type="Proteomes" id="UP001364224"/>
    </source>
</evidence>
<dbReference type="RefSeq" id="WP_334486776.1">
    <property type="nucleotide sequence ID" value="NZ_JAZHRV010000001.1"/>
</dbReference>
<name>A0ABU8BKJ3_9BRAD</name>
<feature type="domain" description="AB hydrolase-1" evidence="2">
    <location>
        <begin position="33"/>
        <end position="126"/>
    </location>
</feature>
<protein>
    <submittedName>
        <fullName evidence="3">Pimeloyl-ACP methyl ester carboxylesterase</fullName>
    </submittedName>
</protein>
<dbReference type="Proteomes" id="UP001364224">
    <property type="component" value="Unassembled WGS sequence"/>
</dbReference>
<organism evidence="3 4">
    <name type="scientific">Bradyrhizobium algeriense</name>
    <dbReference type="NCBI Taxonomy" id="634784"/>
    <lineage>
        <taxon>Bacteria</taxon>
        <taxon>Pseudomonadati</taxon>
        <taxon>Pseudomonadota</taxon>
        <taxon>Alphaproteobacteria</taxon>
        <taxon>Hyphomicrobiales</taxon>
        <taxon>Nitrobacteraceae</taxon>
        <taxon>Bradyrhizobium</taxon>
    </lineage>
</organism>
<accession>A0ABU8BKJ3</accession>
<comment type="caution">
    <text evidence="3">The sequence shown here is derived from an EMBL/GenBank/DDBJ whole genome shotgun (WGS) entry which is preliminary data.</text>
</comment>
<dbReference type="PRINTS" id="PR00111">
    <property type="entry name" value="ABHYDROLASE"/>
</dbReference>
<sequence>MPHIAQGQGRTFGIKTRNGIGLFVKDSGGSGGAVVMTHAWPPNADIQDHQAAQLSNAGFRVVTYDRRGFGRSDKPAGGYDFDIFADDLADVIEQTGVRDATLVGYSMGGGEVVRYFSRHNGRHVVKAGLVGAARRIPASACGRKTVRRPDGAEAGLPCRGLTPVLQ</sequence>
<dbReference type="InterPro" id="IPR050266">
    <property type="entry name" value="AB_hydrolase_sf"/>
</dbReference>
<evidence type="ECO:0000259" key="2">
    <source>
        <dbReference type="Pfam" id="PF00561"/>
    </source>
</evidence>
<dbReference type="EMBL" id="JAZHRV010000001">
    <property type="protein sequence ID" value="MEH2559076.1"/>
    <property type="molecule type" value="Genomic_DNA"/>
</dbReference>
<keyword evidence="1" id="KW-0378">Hydrolase</keyword>
<dbReference type="PANTHER" id="PTHR43798:SF31">
    <property type="entry name" value="AB HYDROLASE SUPERFAMILY PROTEIN YCLE"/>
    <property type="match status" value="1"/>
</dbReference>
<dbReference type="Gene3D" id="3.40.50.1820">
    <property type="entry name" value="alpha/beta hydrolase"/>
    <property type="match status" value="1"/>
</dbReference>
<reference evidence="3 4" key="1">
    <citation type="submission" date="2024-02" db="EMBL/GenBank/DDBJ databases">
        <title>Adaptive strategies in a cosmopolitan and abundant soil bacterium.</title>
        <authorList>
            <person name="Carini P."/>
        </authorList>
    </citation>
    <scope>NUCLEOTIDE SEQUENCE [LARGE SCALE GENOMIC DNA]</scope>
    <source>
        <strain evidence="3 4">AZCC 1608</strain>
    </source>
</reference>
<dbReference type="InterPro" id="IPR000073">
    <property type="entry name" value="AB_hydrolase_1"/>
</dbReference>
<evidence type="ECO:0000256" key="1">
    <source>
        <dbReference type="ARBA" id="ARBA00022801"/>
    </source>
</evidence>
<evidence type="ECO:0000313" key="3">
    <source>
        <dbReference type="EMBL" id="MEH2559076.1"/>
    </source>
</evidence>
<dbReference type="PANTHER" id="PTHR43798">
    <property type="entry name" value="MONOACYLGLYCEROL LIPASE"/>
    <property type="match status" value="1"/>
</dbReference>
<dbReference type="SUPFAM" id="SSF53474">
    <property type="entry name" value="alpha/beta-Hydrolases"/>
    <property type="match status" value="1"/>
</dbReference>
<dbReference type="InterPro" id="IPR029058">
    <property type="entry name" value="AB_hydrolase_fold"/>
</dbReference>